<evidence type="ECO:0000313" key="1">
    <source>
        <dbReference type="EMBL" id="SHE91750.1"/>
    </source>
</evidence>
<keyword evidence="2" id="KW-1185">Reference proteome</keyword>
<dbReference type="EMBL" id="FQTY01000011">
    <property type="protein sequence ID" value="SHE91750.1"/>
    <property type="molecule type" value="Genomic_DNA"/>
</dbReference>
<dbReference type="Proteomes" id="UP000184114">
    <property type="component" value="Unassembled WGS sequence"/>
</dbReference>
<dbReference type="AlphaFoldDB" id="A0A1M4XEG9"/>
<dbReference type="GeneID" id="90995424"/>
<gene>
    <name evidence="1" type="ORF">SAMN02745784_02207</name>
</gene>
<protein>
    <submittedName>
        <fullName evidence="1">Uncharacterized protein</fullName>
    </submittedName>
</protein>
<proteinExistence type="predicted"/>
<sequence>MVPDNLEHNKRSNHLLKLTWDDVLSYQVTQESYRPDVWISDQDEVWTFYISESSGYLQNFLKDNILAPEKTYHFFIGGTNFIIDIISDEYPKVTFVK</sequence>
<reference evidence="2" key="1">
    <citation type="submission" date="2016-11" db="EMBL/GenBank/DDBJ databases">
        <authorList>
            <person name="Varghese N."/>
            <person name="Submissions S."/>
        </authorList>
    </citation>
    <scope>NUCLEOTIDE SEQUENCE [LARGE SCALE GENOMIC DNA]</scope>
    <source>
        <strain evidence="2">DSM 18095</strain>
    </source>
</reference>
<dbReference type="RefSeq" id="WP_072976279.1">
    <property type="nucleotide sequence ID" value="NZ_FQTY01000011.1"/>
</dbReference>
<evidence type="ECO:0000313" key="2">
    <source>
        <dbReference type="Proteomes" id="UP000184114"/>
    </source>
</evidence>
<accession>A0A1M4XEG9</accession>
<name>A0A1M4XEG9_9FIRM</name>
<organism evidence="1 2">
    <name type="scientific">Tissierella praeacuta DSM 18095</name>
    <dbReference type="NCBI Taxonomy" id="1123404"/>
    <lineage>
        <taxon>Bacteria</taxon>
        <taxon>Bacillati</taxon>
        <taxon>Bacillota</taxon>
        <taxon>Tissierellia</taxon>
        <taxon>Tissierellales</taxon>
        <taxon>Tissierellaceae</taxon>
        <taxon>Tissierella</taxon>
    </lineage>
</organism>